<feature type="repeat" description="TPR" evidence="3">
    <location>
        <begin position="103"/>
        <end position="136"/>
    </location>
</feature>
<dbReference type="Gene3D" id="1.25.40.10">
    <property type="entry name" value="Tetratricopeptide repeat domain"/>
    <property type="match status" value="1"/>
</dbReference>
<dbReference type="RefSeq" id="WP_275418801.1">
    <property type="nucleotide sequence ID" value="NZ_CP106878.1"/>
</dbReference>
<dbReference type="Gene3D" id="1.10.10.10">
    <property type="entry name" value="Winged helix-like DNA-binding domain superfamily/Winged helix DNA-binding domain"/>
    <property type="match status" value="1"/>
</dbReference>
<evidence type="ECO:0000256" key="3">
    <source>
        <dbReference type="PROSITE-ProRule" id="PRU00339"/>
    </source>
</evidence>
<dbReference type="InterPro" id="IPR019734">
    <property type="entry name" value="TPR_rpt"/>
</dbReference>
<dbReference type="PROSITE" id="PS50005">
    <property type="entry name" value="TPR"/>
    <property type="match status" value="1"/>
</dbReference>
<accession>A0A9E8LX68</accession>
<gene>
    <name evidence="4" type="ORF">OE104_06660</name>
</gene>
<sequence length="344" mass="40669">MNITNLRSLSIEQLLELKSNVIMDQFSEKPSSSYTLIQFYKLLYRKLKQDRTNQYRELVNETKGDLIHALIQYGSYLKMEGQKDLLMARDCLQKALQIDRNLPIAHYRIGFIAYQEKRYDEALFHFHQALSIRDRTVDKKYALNERQKRYAKLYFINCSLHLATELNETLDSFDDEIEPLPGYDFSPYFDMIHRNEQYLGAHKIVTSEGETICLKDEIDEYLEQDNTIVLYFSDYGNLLCYNGNERMLHINGAELLRYLLLYGKSTRPVTMRDLTDLISTRQTNEQNNDAYRQAIRRLRNKFEEIGLSRQFIQSKSFDGIPGYYYTGDIPFTIIHRPDVDFILP</sequence>
<dbReference type="InterPro" id="IPR011990">
    <property type="entry name" value="TPR-like_helical_dom_sf"/>
</dbReference>
<keyword evidence="5" id="KW-1185">Reference proteome</keyword>
<dbReference type="SUPFAM" id="SSF48452">
    <property type="entry name" value="TPR-like"/>
    <property type="match status" value="1"/>
</dbReference>
<protein>
    <submittedName>
        <fullName evidence="4">Tetratricopeptide repeat protein</fullName>
    </submittedName>
</protein>
<evidence type="ECO:0000256" key="2">
    <source>
        <dbReference type="ARBA" id="ARBA00022803"/>
    </source>
</evidence>
<dbReference type="EMBL" id="CP106878">
    <property type="protein sequence ID" value="WAA10985.1"/>
    <property type="molecule type" value="Genomic_DNA"/>
</dbReference>
<dbReference type="InterPro" id="IPR036388">
    <property type="entry name" value="WH-like_DNA-bd_sf"/>
</dbReference>
<evidence type="ECO:0000256" key="1">
    <source>
        <dbReference type="ARBA" id="ARBA00022737"/>
    </source>
</evidence>
<organism evidence="4 5">
    <name type="scientific">Fervidibacillus albus</name>
    <dbReference type="NCBI Taxonomy" id="2980026"/>
    <lineage>
        <taxon>Bacteria</taxon>
        <taxon>Bacillati</taxon>
        <taxon>Bacillota</taxon>
        <taxon>Bacilli</taxon>
        <taxon>Bacillales</taxon>
        <taxon>Bacillaceae</taxon>
        <taxon>Fervidibacillus</taxon>
    </lineage>
</organism>
<reference evidence="4" key="1">
    <citation type="submission" date="2022-09" db="EMBL/GenBank/DDBJ databases">
        <title>Complete Genomes of Fervidibacillus albus and Fervidibacillus halotolerans isolated from tidal flat sediments.</title>
        <authorList>
            <person name="Kwon K.K."/>
            <person name="Yang S.-H."/>
            <person name="Park M.J."/>
            <person name="Oh H.-M."/>
        </authorList>
    </citation>
    <scope>NUCLEOTIDE SEQUENCE</scope>
    <source>
        <strain evidence="4">MEBiC13591</strain>
    </source>
</reference>
<keyword evidence="1" id="KW-0677">Repeat</keyword>
<name>A0A9E8LX68_9BACI</name>
<dbReference type="Pfam" id="PF07719">
    <property type="entry name" value="TPR_2"/>
    <property type="match status" value="1"/>
</dbReference>
<dbReference type="KEGG" id="faf:OE104_06660"/>
<keyword evidence="2 3" id="KW-0802">TPR repeat</keyword>
<proteinExistence type="predicted"/>
<dbReference type="SMART" id="SM00028">
    <property type="entry name" value="TPR"/>
    <property type="match status" value="2"/>
</dbReference>
<evidence type="ECO:0000313" key="5">
    <source>
        <dbReference type="Proteomes" id="UP001164718"/>
    </source>
</evidence>
<evidence type="ECO:0000313" key="4">
    <source>
        <dbReference type="EMBL" id="WAA10985.1"/>
    </source>
</evidence>
<dbReference type="AlphaFoldDB" id="A0A9E8LX68"/>
<dbReference type="InterPro" id="IPR013105">
    <property type="entry name" value="TPR_2"/>
</dbReference>
<dbReference type="Proteomes" id="UP001164718">
    <property type="component" value="Chromosome"/>
</dbReference>